<dbReference type="Proteomes" id="UP000267251">
    <property type="component" value="Unassembled WGS sequence"/>
</dbReference>
<evidence type="ECO:0000256" key="1">
    <source>
        <dbReference type="ARBA" id="ARBA00004496"/>
    </source>
</evidence>
<proteinExistence type="predicted"/>
<sequence>MSTPESTSTAEQLQKEKQEQEALPYRWKQTLADLDVSISLPVGTRAKMLKVSITTTSIRVQVPGQDEPVLEGKLTHSVQEEECTWTVEDQKLLFIHLEKSDRQQWWKSVVQGAPEIDTSKLAPENSRLEDLDGETRGMVEKMMFDQRQKAQGQPSSDELKKMEALKKFQDAHPEMDFSKTKML</sequence>
<dbReference type="AlphaFoldDB" id="A0A4P9Y4Z5"/>
<protein>
    <recommendedName>
        <fullName evidence="4">Nuclear movement protein nudC</fullName>
    </recommendedName>
</protein>
<dbReference type="GO" id="GO:0006457">
    <property type="term" value="P:protein folding"/>
    <property type="evidence" value="ECO:0007669"/>
    <property type="project" value="TreeGrafter"/>
</dbReference>
<feature type="domain" description="CS" evidence="6">
    <location>
        <begin position="20"/>
        <end position="110"/>
    </location>
</feature>
<evidence type="ECO:0000256" key="4">
    <source>
        <dbReference type="ARBA" id="ARBA00068398"/>
    </source>
</evidence>
<keyword evidence="8" id="KW-1185">Reference proteome</keyword>
<dbReference type="EMBL" id="KZ987899">
    <property type="protein sequence ID" value="RKP14027.1"/>
    <property type="molecule type" value="Genomic_DNA"/>
</dbReference>
<dbReference type="Gene3D" id="2.60.40.790">
    <property type="match status" value="1"/>
</dbReference>
<organism evidence="7 8">
    <name type="scientific">Piptocephalis cylindrospora</name>
    <dbReference type="NCBI Taxonomy" id="1907219"/>
    <lineage>
        <taxon>Eukaryota</taxon>
        <taxon>Fungi</taxon>
        <taxon>Fungi incertae sedis</taxon>
        <taxon>Zoopagomycota</taxon>
        <taxon>Zoopagomycotina</taxon>
        <taxon>Zoopagomycetes</taxon>
        <taxon>Zoopagales</taxon>
        <taxon>Piptocephalidaceae</taxon>
        <taxon>Piptocephalis</taxon>
    </lineage>
</organism>
<evidence type="ECO:0000259" key="6">
    <source>
        <dbReference type="PROSITE" id="PS51203"/>
    </source>
</evidence>
<dbReference type="OrthoDB" id="416217at2759"/>
<dbReference type="Pfam" id="PF04969">
    <property type="entry name" value="CS"/>
    <property type="match status" value="1"/>
</dbReference>
<dbReference type="FunFam" id="2.60.40.790:FF:000001">
    <property type="entry name" value="Nuclear migration protein nudC"/>
    <property type="match status" value="1"/>
</dbReference>
<evidence type="ECO:0000256" key="5">
    <source>
        <dbReference type="SAM" id="MobiDB-lite"/>
    </source>
</evidence>
<evidence type="ECO:0000256" key="3">
    <source>
        <dbReference type="ARBA" id="ARBA00059400"/>
    </source>
</evidence>
<evidence type="ECO:0000313" key="8">
    <source>
        <dbReference type="Proteomes" id="UP000267251"/>
    </source>
</evidence>
<dbReference type="GO" id="GO:0005737">
    <property type="term" value="C:cytoplasm"/>
    <property type="evidence" value="ECO:0007669"/>
    <property type="project" value="UniProtKB-SubCell"/>
</dbReference>
<evidence type="ECO:0000256" key="2">
    <source>
        <dbReference type="ARBA" id="ARBA00022490"/>
    </source>
</evidence>
<dbReference type="PANTHER" id="PTHR12356:SF3">
    <property type="entry name" value="NUCLEAR MIGRATION PROTEIN NUDC"/>
    <property type="match status" value="1"/>
</dbReference>
<dbReference type="InterPro" id="IPR007052">
    <property type="entry name" value="CS_dom"/>
</dbReference>
<comment type="function">
    <text evidence="3">Required for nuclear movement. May interact between microtubules and nuclei and/or may be involved in the generation of force used to move nuclei during interphase.</text>
</comment>
<accession>A0A4P9Y4Z5</accession>
<keyword evidence="2" id="KW-0963">Cytoplasm</keyword>
<gene>
    <name evidence="7" type="ORF">BJ684DRAFT_19528</name>
</gene>
<comment type="subcellular location">
    <subcellularLocation>
        <location evidence="1">Cytoplasm</location>
    </subcellularLocation>
</comment>
<dbReference type="PROSITE" id="PS51203">
    <property type="entry name" value="CS"/>
    <property type="match status" value="1"/>
</dbReference>
<dbReference type="SUPFAM" id="SSF49764">
    <property type="entry name" value="HSP20-like chaperones"/>
    <property type="match status" value="1"/>
</dbReference>
<reference evidence="8" key="1">
    <citation type="journal article" date="2018" name="Nat. Microbiol.">
        <title>Leveraging single-cell genomics to expand the fungal tree of life.</title>
        <authorList>
            <person name="Ahrendt S.R."/>
            <person name="Quandt C.A."/>
            <person name="Ciobanu D."/>
            <person name="Clum A."/>
            <person name="Salamov A."/>
            <person name="Andreopoulos B."/>
            <person name="Cheng J.F."/>
            <person name="Woyke T."/>
            <person name="Pelin A."/>
            <person name="Henrissat B."/>
            <person name="Reynolds N.K."/>
            <person name="Benny G.L."/>
            <person name="Smith M.E."/>
            <person name="James T.Y."/>
            <person name="Grigoriev I.V."/>
        </authorList>
    </citation>
    <scope>NUCLEOTIDE SEQUENCE [LARGE SCALE GENOMIC DNA]</scope>
</reference>
<name>A0A4P9Y4Z5_9FUNG</name>
<dbReference type="InterPro" id="IPR037898">
    <property type="entry name" value="NudC_fam"/>
</dbReference>
<dbReference type="PANTHER" id="PTHR12356">
    <property type="entry name" value="NUCLEAR MOVEMENT PROTEIN NUDC"/>
    <property type="match status" value="1"/>
</dbReference>
<evidence type="ECO:0000313" key="7">
    <source>
        <dbReference type="EMBL" id="RKP14027.1"/>
    </source>
</evidence>
<feature type="region of interest" description="Disordered" evidence="5">
    <location>
        <begin position="1"/>
        <end position="21"/>
    </location>
</feature>
<dbReference type="GO" id="GO:0051082">
    <property type="term" value="F:unfolded protein binding"/>
    <property type="evidence" value="ECO:0007669"/>
    <property type="project" value="TreeGrafter"/>
</dbReference>
<dbReference type="InterPro" id="IPR008978">
    <property type="entry name" value="HSP20-like_chaperone"/>
</dbReference>
<dbReference type="CDD" id="cd06467">
    <property type="entry name" value="p23_NUDC_like"/>
    <property type="match status" value="1"/>
</dbReference>